<dbReference type="Pfam" id="PF01554">
    <property type="entry name" value="MatE"/>
    <property type="match status" value="2"/>
</dbReference>
<feature type="transmembrane region" description="Helical" evidence="7">
    <location>
        <begin position="99"/>
        <end position="119"/>
    </location>
</feature>
<evidence type="ECO:0000256" key="7">
    <source>
        <dbReference type="SAM" id="Phobius"/>
    </source>
</evidence>
<keyword evidence="2" id="KW-0813">Transport</keyword>
<proteinExistence type="predicted"/>
<feature type="transmembrane region" description="Helical" evidence="7">
    <location>
        <begin position="279"/>
        <end position="300"/>
    </location>
</feature>
<keyword evidence="3" id="KW-1003">Cell membrane</keyword>
<protein>
    <submittedName>
        <fullName evidence="8">Putative efflux protein, MATE family</fullName>
    </submittedName>
</protein>
<feature type="transmembrane region" description="Helical" evidence="7">
    <location>
        <begin position="131"/>
        <end position="152"/>
    </location>
</feature>
<dbReference type="PANTHER" id="PTHR42925">
    <property type="entry name" value="MULTIDRUG AND TOXIN EFFLUX PROTEIN MATE FAMILY"/>
    <property type="match status" value="1"/>
</dbReference>
<evidence type="ECO:0000313" key="8">
    <source>
        <dbReference type="EMBL" id="SEH71445.1"/>
    </source>
</evidence>
<dbReference type="PROSITE" id="PS51257">
    <property type="entry name" value="PROKAR_LIPOPROTEIN"/>
    <property type="match status" value="1"/>
</dbReference>
<gene>
    <name evidence="8" type="ORF">SAMN02910265_02256</name>
</gene>
<feature type="transmembrane region" description="Helical" evidence="7">
    <location>
        <begin position="321"/>
        <end position="341"/>
    </location>
</feature>
<dbReference type="CDD" id="cd13134">
    <property type="entry name" value="MATE_like_8"/>
    <property type="match status" value="1"/>
</dbReference>
<keyword evidence="6 7" id="KW-0472">Membrane</keyword>
<dbReference type="PANTHER" id="PTHR42925:SF2">
    <property type="entry name" value="NA+ DRIVEN MULTIDRUG EFFLUX PUMP"/>
    <property type="match status" value="1"/>
</dbReference>
<dbReference type="NCBIfam" id="TIGR00797">
    <property type="entry name" value="matE"/>
    <property type="match status" value="1"/>
</dbReference>
<keyword evidence="4 7" id="KW-0812">Transmembrane</keyword>
<comment type="subcellular location">
    <subcellularLocation>
        <location evidence="1">Cell membrane</location>
        <topology evidence="1">Multi-pass membrane protein</topology>
    </subcellularLocation>
</comment>
<keyword evidence="5 7" id="KW-1133">Transmembrane helix</keyword>
<dbReference type="InterPro" id="IPR048279">
    <property type="entry name" value="MdtK-like"/>
</dbReference>
<name>A0A1H6K862_RUMFL</name>
<evidence type="ECO:0000313" key="9">
    <source>
        <dbReference type="Proteomes" id="UP000183190"/>
    </source>
</evidence>
<dbReference type="RefSeq" id="WP_347496484.1">
    <property type="nucleotide sequence ID" value="NZ_FNWV01000008.1"/>
</dbReference>
<dbReference type="AlphaFoldDB" id="A0A1H6K862"/>
<dbReference type="EMBL" id="FNWV01000008">
    <property type="protein sequence ID" value="SEH71445.1"/>
    <property type="molecule type" value="Genomic_DNA"/>
</dbReference>
<feature type="transmembrane region" description="Helical" evidence="7">
    <location>
        <begin position="56"/>
        <end position="78"/>
    </location>
</feature>
<dbReference type="InterPro" id="IPR047135">
    <property type="entry name" value="YsiQ"/>
</dbReference>
<dbReference type="Proteomes" id="UP000183190">
    <property type="component" value="Unassembled WGS sequence"/>
</dbReference>
<dbReference type="PIRSF" id="PIRSF006603">
    <property type="entry name" value="DinF"/>
    <property type="match status" value="1"/>
</dbReference>
<evidence type="ECO:0000256" key="2">
    <source>
        <dbReference type="ARBA" id="ARBA00022448"/>
    </source>
</evidence>
<evidence type="ECO:0000256" key="3">
    <source>
        <dbReference type="ARBA" id="ARBA00022475"/>
    </source>
</evidence>
<evidence type="ECO:0000256" key="5">
    <source>
        <dbReference type="ARBA" id="ARBA00022989"/>
    </source>
</evidence>
<feature type="transmembrane region" description="Helical" evidence="7">
    <location>
        <begin position="164"/>
        <end position="189"/>
    </location>
</feature>
<feature type="transmembrane region" description="Helical" evidence="7">
    <location>
        <begin position="390"/>
        <end position="411"/>
    </location>
</feature>
<evidence type="ECO:0000256" key="1">
    <source>
        <dbReference type="ARBA" id="ARBA00004651"/>
    </source>
</evidence>
<evidence type="ECO:0000256" key="6">
    <source>
        <dbReference type="ARBA" id="ARBA00023136"/>
    </source>
</evidence>
<dbReference type="GO" id="GO:0005886">
    <property type="term" value="C:plasma membrane"/>
    <property type="evidence" value="ECO:0007669"/>
    <property type="project" value="UniProtKB-SubCell"/>
</dbReference>
<reference evidence="8 9" key="1">
    <citation type="submission" date="2016-10" db="EMBL/GenBank/DDBJ databases">
        <authorList>
            <person name="de Groot N.N."/>
        </authorList>
    </citation>
    <scope>NUCLEOTIDE SEQUENCE [LARGE SCALE GENOMIC DNA]</scope>
    <source>
        <strain evidence="8 9">YAD2003</strain>
    </source>
</reference>
<feature type="transmembrane region" description="Helical" evidence="7">
    <location>
        <begin position="353"/>
        <end position="378"/>
    </location>
</feature>
<dbReference type="GO" id="GO:0015297">
    <property type="term" value="F:antiporter activity"/>
    <property type="evidence" value="ECO:0007669"/>
    <property type="project" value="InterPro"/>
</dbReference>
<accession>A0A1H6K862</accession>
<dbReference type="GO" id="GO:0042910">
    <property type="term" value="F:xenobiotic transmembrane transporter activity"/>
    <property type="evidence" value="ECO:0007669"/>
    <property type="project" value="InterPro"/>
</dbReference>
<sequence>MSRSENKAFYHKLIMLSLPIALQSLMLALVAACDALMLGRVEQNEMTAVSLATQIQFVQNMFISAVTGAGAILGAQYWGKGARRTMEEIFCLMLRVSGIVSLIFFTACELIPSLLMQIFSGDEVIIGIGSAYLRTAGWSYLITGISQCYLTMMKVTDRVKASAFVSSCAVVLNIIFNLVLIFGMLGFPAMKARGAALATTLARVTELILAVYLTSGKEHIRPVWSSLFSTNKQLTKDFMKQCLPLMGGSLFWGVGFTSYTAIIGHIGTDAAAANSVASVVRDLICCICNGIGSAAGIIVGNELGAGKLDTGKAYGIKLKNISFVIGFLSTALVLAVTPVVVNAVKLTDEARSYLTGMMIIMSVYMIGRCVNTVTINGVLDGGGDTVFDMYSLFVCMWCIAIPLALLCAFVFHFPVLVVYACTCLDEVGKIPWVMLRLRKYKWVKDLTVNKNEKQSEIICEGELL</sequence>
<dbReference type="InterPro" id="IPR002528">
    <property type="entry name" value="MATE_fam"/>
</dbReference>
<organism evidence="8 9">
    <name type="scientific">Ruminococcus flavefaciens</name>
    <dbReference type="NCBI Taxonomy" id="1265"/>
    <lineage>
        <taxon>Bacteria</taxon>
        <taxon>Bacillati</taxon>
        <taxon>Bacillota</taxon>
        <taxon>Clostridia</taxon>
        <taxon>Eubacteriales</taxon>
        <taxon>Oscillospiraceae</taxon>
        <taxon>Ruminococcus</taxon>
    </lineage>
</organism>
<feature type="transmembrane region" description="Helical" evidence="7">
    <location>
        <begin position="242"/>
        <end position="267"/>
    </location>
</feature>
<evidence type="ECO:0000256" key="4">
    <source>
        <dbReference type="ARBA" id="ARBA00022692"/>
    </source>
</evidence>